<proteinExistence type="predicted"/>
<keyword evidence="1" id="KW-0175">Coiled coil</keyword>
<gene>
    <name evidence="3" type="ORF">HINF_LOCUS18891</name>
    <name evidence="4" type="ORF">HINF_LOCUS73371</name>
</gene>
<evidence type="ECO:0000313" key="5">
    <source>
        <dbReference type="Proteomes" id="UP001642409"/>
    </source>
</evidence>
<evidence type="ECO:0000313" key="4">
    <source>
        <dbReference type="EMBL" id="CAL6105665.1"/>
    </source>
</evidence>
<reference evidence="3" key="1">
    <citation type="submission" date="2023-06" db="EMBL/GenBank/DDBJ databases">
        <authorList>
            <person name="Kurt Z."/>
        </authorList>
    </citation>
    <scope>NUCLEOTIDE SEQUENCE</scope>
</reference>
<organism evidence="3">
    <name type="scientific">Hexamita inflata</name>
    <dbReference type="NCBI Taxonomy" id="28002"/>
    <lineage>
        <taxon>Eukaryota</taxon>
        <taxon>Metamonada</taxon>
        <taxon>Diplomonadida</taxon>
        <taxon>Hexamitidae</taxon>
        <taxon>Hexamitinae</taxon>
        <taxon>Hexamita</taxon>
    </lineage>
</organism>
<feature type="region of interest" description="Disordered" evidence="2">
    <location>
        <begin position="128"/>
        <end position="156"/>
    </location>
</feature>
<accession>A0AA86P3R7</accession>
<sequence>MIVRILSITCSNYWPFQMYMQSIVNLALGNEVPPQLSKTFAGSVNVYDTRFVDKQYLKQQTQLKSQLQKQQLRELQLQQQKQNNIIQQVLKQQQLQNKSLQIKSLNTSFCSNTSNSSFVYKAVPRSAAGSFSKEQIKNNSPNSSQEKTKSKNIKTK</sequence>
<keyword evidence="5" id="KW-1185">Reference proteome</keyword>
<evidence type="ECO:0000313" key="3">
    <source>
        <dbReference type="EMBL" id="CAI9931246.1"/>
    </source>
</evidence>
<protein>
    <submittedName>
        <fullName evidence="4">Hypothetical_protein</fullName>
    </submittedName>
</protein>
<dbReference type="Proteomes" id="UP001642409">
    <property type="component" value="Unassembled WGS sequence"/>
</dbReference>
<comment type="caution">
    <text evidence="3">The sequence shown here is derived from an EMBL/GenBank/DDBJ whole genome shotgun (WGS) entry which is preliminary data.</text>
</comment>
<evidence type="ECO:0000256" key="1">
    <source>
        <dbReference type="SAM" id="Coils"/>
    </source>
</evidence>
<evidence type="ECO:0000256" key="2">
    <source>
        <dbReference type="SAM" id="MobiDB-lite"/>
    </source>
</evidence>
<feature type="coiled-coil region" evidence="1">
    <location>
        <begin position="58"/>
        <end position="92"/>
    </location>
</feature>
<name>A0AA86P3R7_9EUKA</name>
<dbReference type="EMBL" id="CAXDID020000599">
    <property type="protein sequence ID" value="CAL6105665.1"/>
    <property type="molecule type" value="Genomic_DNA"/>
</dbReference>
<dbReference type="EMBL" id="CATOUU010000477">
    <property type="protein sequence ID" value="CAI9931246.1"/>
    <property type="molecule type" value="Genomic_DNA"/>
</dbReference>
<reference evidence="4 5" key="2">
    <citation type="submission" date="2024-07" db="EMBL/GenBank/DDBJ databases">
        <authorList>
            <person name="Akdeniz Z."/>
        </authorList>
    </citation>
    <scope>NUCLEOTIDE SEQUENCE [LARGE SCALE GENOMIC DNA]</scope>
</reference>
<dbReference type="AlphaFoldDB" id="A0AA86P3R7"/>